<reference evidence="16 17" key="1">
    <citation type="submission" date="2024-05" db="EMBL/GenBank/DDBJ databases">
        <authorList>
            <person name="Wallberg A."/>
        </authorList>
    </citation>
    <scope>NUCLEOTIDE SEQUENCE [LARGE SCALE GENOMIC DNA]</scope>
</reference>
<dbReference type="PANTHER" id="PTHR42643:SF24">
    <property type="entry name" value="IONOTROPIC RECEPTOR 60A"/>
    <property type="match status" value="1"/>
</dbReference>
<evidence type="ECO:0000256" key="7">
    <source>
        <dbReference type="ARBA" id="ARBA00023065"/>
    </source>
</evidence>
<keyword evidence="7" id="KW-0406">Ion transport</keyword>
<evidence type="ECO:0000256" key="12">
    <source>
        <dbReference type="ARBA" id="ARBA00023303"/>
    </source>
</evidence>
<evidence type="ECO:0000256" key="5">
    <source>
        <dbReference type="ARBA" id="ARBA00022692"/>
    </source>
</evidence>
<keyword evidence="11" id="KW-1071">Ligand-gated ion channel</keyword>
<evidence type="ECO:0000256" key="13">
    <source>
        <dbReference type="SAM" id="Phobius"/>
    </source>
</evidence>
<dbReference type="Proteomes" id="UP001497623">
    <property type="component" value="Unassembled WGS sequence"/>
</dbReference>
<keyword evidence="9" id="KW-0675">Receptor</keyword>
<dbReference type="EMBL" id="CAXKWB010005857">
    <property type="protein sequence ID" value="CAL4080226.1"/>
    <property type="molecule type" value="Genomic_DNA"/>
</dbReference>
<evidence type="ECO:0000256" key="10">
    <source>
        <dbReference type="ARBA" id="ARBA00023180"/>
    </source>
</evidence>
<dbReference type="SUPFAM" id="SSF53850">
    <property type="entry name" value="Periplasmic binding protein-like II"/>
    <property type="match status" value="1"/>
</dbReference>
<proteinExistence type="inferred from homology"/>
<gene>
    <name evidence="16" type="ORF">MNOR_LOCUS11216</name>
</gene>
<evidence type="ECO:0000256" key="1">
    <source>
        <dbReference type="ARBA" id="ARBA00004651"/>
    </source>
</evidence>
<dbReference type="GO" id="GO:0050906">
    <property type="term" value="P:detection of stimulus involved in sensory perception"/>
    <property type="evidence" value="ECO:0007669"/>
    <property type="project" value="UniProtKB-ARBA"/>
</dbReference>
<dbReference type="InterPro" id="IPR052192">
    <property type="entry name" value="Insect_Ionotropic_Sensory_Rcpt"/>
</dbReference>
<dbReference type="Gene3D" id="1.10.287.70">
    <property type="match status" value="1"/>
</dbReference>
<keyword evidence="3" id="KW-0813">Transport</keyword>
<feature type="non-terminal residue" evidence="16">
    <location>
        <position position="1"/>
    </location>
</feature>
<feature type="domain" description="Ionotropic glutamate receptor C-terminal" evidence="14">
    <location>
        <begin position="84"/>
        <end position="187"/>
    </location>
</feature>
<evidence type="ECO:0000256" key="4">
    <source>
        <dbReference type="ARBA" id="ARBA00022475"/>
    </source>
</evidence>
<sequence>ISVILDEAGQWGGPQPDGTVTGMVGKVHRHEANFAIDEITITDGRETVVDFTRPYYIDATTLISQAPKEKNRATAVFLPFTPLVWVALLISTLLIGPILVALNKIWSIVTGNNYGEKLHEVSFNMFRSLVIQGNQLPAQQGVERSILCAWYFFCFIIYALFSGTLTAVFAIPAYEKPINSLWDLLGAMKEDGFQPLIFVDTSIERLFKESNSGIYQDIWNLYDPSIGDIRSIDTAFTKILQGKVSFVMGKVSGEILANLRGRNHYHIGKETFYWSGLGIALAEGCPYKENIEQV</sequence>
<dbReference type="Gene3D" id="3.40.190.10">
    <property type="entry name" value="Periplasmic binding protein-like II"/>
    <property type="match status" value="1"/>
</dbReference>
<keyword evidence="6 13" id="KW-1133">Transmembrane helix</keyword>
<organism evidence="16 17">
    <name type="scientific">Meganyctiphanes norvegica</name>
    <name type="common">Northern krill</name>
    <name type="synonym">Thysanopoda norvegica</name>
    <dbReference type="NCBI Taxonomy" id="48144"/>
    <lineage>
        <taxon>Eukaryota</taxon>
        <taxon>Metazoa</taxon>
        <taxon>Ecdysozoa</taxon>
        <taxon>Arthropoda</taxon>
        <taxon>Crustacea</taxon>
        <taxon>Multicrustacea</taxon>
        <taxon>Malacostraca</taxon>
        <taxon>Eumalacostraca</taxon>
        <taxon>Eucarida</taxon>
        <taxon>Euphausiacea</taxon>
        <taxon>Euphausiidae</taxon>
        <taxon>Meganyctiphanes</taxon>
    </lineage>
</organism>
<comment type="similarity">
    <text evidence="2">Belongs to the glutamate-gated ion channel (TC 1.A.10.1) family.</text>
</comment>
<protein>
    <submittedName>
        <fullName evidence="16">Uncharacterized protein</fullName>
    </submittedName>
</protein>
<evidence type="ECO:0000256" key="2">
    <source>
        <dbReference type="ARBA" id="ARBA00008685"/>
    </source>
</evidence>
<dbReference type="GO" id="GO:0005886">
    <property type="term" value="C:plasma membrane"/>
    <property type="evidence" value="ECO:0007669"/>
    <property type="project" value="UniProtKB-SubCell"/>
</dbReference>
<evidence type="ECO:0000256" key="11">
    <source>
        <dbReference type="ARBA" id="ARBA00023286"/>
    </source>
</evidence>
<dbReference type="InterPro" id="IPR019594">
    <property type="entry name" value="Glu/Gly-bd"/>
</dbReference>
<evidence type="ECO:0000259" key="14">
    <source>
        <dbReference type="Pfam" id="PF00060"/>
    </source>
</evidence>
<accession>A0AAV2QFX0</accession>
<feature type="transmembrane region" description="Helical" evidence="13">
    <location>
        <begin position="149"/>
        <end position="171"/>
    </location>
</feature>
<feature type="domain" description="Ionotropic glutamate receptor L-glutamate and glycine-binding" evidence="15">
    <location>
        <begin position="6"/>
        <end position="67"/>
    </location>
</feature>
<dbReference type="Pfam" id="PF10613">
    <property type="entry name" value="Lig_chan-Glu_bd"/>
    <property type="match status" value="1"/>
</dbReference>
<evidence type="ECO:0000256" key="9">
    <source>
        <dbReference type="ARBA" id="ARBA00023170"/>
    </source>
</evidence>
<dbReference type="GO" id="GO:0015276">
    <property type="term" value="F:ligand-gated monoatomic ion channel activity"/>
    <property type="evidence" value="ECO:0007669"/>
    <property type="project" value="InterPro"/>
</dbReference>
<evidence type="ECO:0000256" key="3">
    <source>
        <dbReference type="ARBA" id="ARBA00022448"/>
    </source>
</evidence>
<keyword evidence="4" id="KW-1003">Cell membrane</keyword>
<keyword evidence="17" id="KW-1185">Reference proteome</keyword>
<name>A0AAV2QFX0_MEGNR</name>
<keyword evidence="8 13" id="KW-0472">Membrane</keyword>
<evidence type="ECO:0000256" key="6">
    <source>
        <dbReference type="ARBA" id="ARBA00022989"/>
    </source>
</evidence>
<dbReference type="Pfam" id="PF00060">
    <property type="entry name" value="Lig_chan"/>
    <property type="match status" value="1"/>
</dbReference>
<evidence type="ECO:0000313" key="17">
    <source>
        <dbReference type="Proteomes" id="UP001497623"/>
    </source>
</evidence>
<evidence type="ECO:0000313" key="16">
    <source>
        <dbReference type="EMBL" id="CAL4080226.1"/>
    </source>
</evidence>
<dbReference type="AlphaFoldDB" id="A0AAV2QFX0"/>
<comment type="subcellular location">
    <subcellularLocation>
        <location evidence="1">Cell membrane</location>
        <topology evidence="1">Multi-pass membrane protein</topology>
    </subcellularLocation>
</comment>
<dbReference type="PANTHER" id="PTHR42643">
    <property type="entry name" value="IONOTROPIC RECEPTOR 20A-RELATED"/>
    <property type="match status" value="1"/>
</dbReference>
<feature type="transmembrane region" description="Helical" evidence="13">
    <location>
        <begin position="76"/>
        <end position="102"/>
    </location>
</feature>
<comment type="caution">
    <text evidence="16">The sequence shown here is derived from an EMBL/GenBank/DDBJ whole genome shotgun (WGS) entry which is preliminary data.</text>
</comment>
<evidence type="ECO:0000259" key="15">
    <source>
        <dbReference type="Pfam" id="PF10613"/>
    </source>
</evidence>
<evidence type="ECO:0000256" key="8">
    <source>
        <dbReference type="ARBA" id="ARBA00023136"/>
    </source>
</evidence>
<keyword evidence="5 13" id="KW-0812">Transmembrane</keyword>
<keyword evidence="12" id="KW-0407">Ion channel</keyword>
<dbReference type="InterPro" id="IPR001320">
    <property type="entry name" value="Iontro_rcpt_C"/>
</dbReference>
<keyword evidence="10" id="KW-0325">Glycoprotein</keyword>